<dbReference type="PROSITE" id="PS50126">
    <property type="entry name" value="S1"/>
    <property type="match status" value="1"/>
</dbReference>
<dbReference type="GO" id="GO:0004654">
    <property type="term" value="F:polyribonucleotide nucleotidyltransferase activity"/>
    <property type="evidence" value="ECO:0007669"/>
    <property type="project" value="InterPro"/>
</dbReference>
<dbReference type="PANTHER" id="PTHR11252">
    <property type="entry name" value="POLYRIBONUCLEOTIDE NUCLEOTIDYLTRANSFERASE"/>
    <property type="match status" value="1"/>
</dbReference>
<dbReference type="GO" id="GO:0003723">
    <property type="term" value="F:RNA binding"/>
    <property type="evidence" value="ECO:0007669"/>
    <property type="project" value="UniProtKB-UniRule"/>
</dbReference>
<evidence type="ECO:0000313" key="7">
    <source>
        <dbReference type="EMBL" id="OGY25660.1"/>
    </source>
</evidence>
<dbReference type="Pfam" id="PF00013">
    <property type="entry name" value="KH_1"/>
    <property type="match status" value="1"/>
</dbReference>
<dbReference type="CDD" id="cd04472">
    <property type="entry name" value="S1_PNPase"/>
    <property type="match status" value="1"/>
</dbReference>
<name>A0A1G1WDV3_9BACT</name>
<dbReference type="InterPro" id="IPR003029">
    <property type="entry name" value="S1_domain"/>
</dbReference>
<dbReference type="GO" id="GO:0000175">
    <property type="term" value="F:3'-5'-RNA exonuclease activity"/>
    <property type="evidence" value="ECO:0007669"/>
    <property type="project" value="TreeGrafter"/>
</dbReference>
<proteinExistence type="predicted"/>
<dbReference type="GO" id="GO:0005829">
    <property type="term" value="C:cytosol"/>
    <property type="evidence" value="ECO:0007669"/>
    <property type="project" value="TreeGrafter"/>
</dbReference>
<dbReference type="InterPro" id="IPR027408">
    <property type="entry name" value="PNPase/RNase_PH_dom_sf"/>
</dbReference>
<reference evidence="7 8" key="1">
    <citation type="journal article" date="2016" name="Nat. Commun.">
        <title>Thousands of microbial genomes shed light on interconnected biogeochemical processes in an aquifer system.</title>
        <authorList>
            <person name="Anantharaman K."/>
            <person name="Brown C.T."/>
            <person name="Hug L.A."/>
            <person name="Sharon I."/>
            <person name="Castelle C.J."/>
            <person name="Probst A.J."/>
            <person name="Thomas B.C."/>
            <person name="Singh A."/>
            <person name="Wilkins M.J."/>
            <person name="Karaoz U."/>
            <person name="Brodie E.L."/>
            <person name="Williams K.H."/>
            <person name="Hubbard S.S."/>
            <person name="Banfield J.F."/>
        </authorList>
    </citation>
    <scope>NUCLEOTIDE SEQUENCE [LARGE SCALE GENOMIC DNA]</scope>
</reference>
<keyword evidence="2" id="KW-0548">Nucleotidyltransferase</keyword>
<dbReference type="Proteomes" id="UP000177588">
    <property type="component" value="Unassembled WGS sequence"/>
</dbReference>
<sequence>MASTCGSSLALMDAGVPISEPVAGVAMGLVTEGTKYKILTDIQALEDFYGDMDLKIAGTENGITAIQLDVKIDGLTTKVLSEAFRQAREARKAILEKITKALPKAREEISKYAPKVSVIQIPPKKIGEVIGSGGKTINRIIEETGAAIDIDDDGTVSVTSTTEEGLKKAIEWIEGLTREVKPGEEYIGQVKRIMNFGAFVEILPGKEGMVHISQLAPYRVEDINKEVKVGQKLKVKVLEIDQQGRINLTHKNVR</sequence>
<evidence type="ECO:0000256" key="5">
    <source>
        <dbReference type="PROSITE-ProRule" id="PRU00117"/>
    </source>
</evidence>
<comment type="caution">
    <text evidence="7">The sequence shown here is derived from an EMBL/GenBank/DDBJ whole genome shotgun (WGS) entry which is preliminary data.</text>
</comment>
<dbReference type="FunFam" id="3.30.1370.10:FF:000001">
    <property type="entry name" value="Polyribonucleotide nucleotidyltransferase"/>
    <property type="match status" value="1"/>
</dbReference>
<dbReference type="SUPFAM" id="SSF54791">
    <property type="entry name" value="Eukaryotic type KH-domain (KH-domain type I)"/>
    <property type="match status" value="1"/>
</dbReference>
<dbReference type="InterPro" id="IPR036612">
    <property type="entry name" value="KH_dom_type_1_sf"/>
</dbReference>
<gene>
    <name evidence="7" type="ORF">A2Z24_00965</name>
</gene>
<dbReference type="InterPro" id="IPR012162">
    <property type="entry name" value="PNPase"/>
</dbReference>
<dbReference type="PANTHER" id="PTHR11252:SF0">
    <property type="entry name" value="POLYRIBONUCLEOTIDE NUCLEOTIDYLTRANSFERASE 1, MITOCHONDRIAL"/>
    <property type="match status" value="1"/>
</dbReference>
<dbReference type="InterPro" id="IPR004087">
    <property type="entry name" value="KH_dom"/>
</dbReference>
<evidence type="ECO:0000256" key="1">
    <source>
        <dbReference type="ARBA" id="ARBA00022679"/>
    </source>
</evidence>
<evidence type="ECO:0000256" key="4">
    <source>
        <dbReference type="ARBA" id="ARBA00022884"/>
    </source>
</evidence>
<keyword evidence="3" id="KW-0460">Magnesium</keyword>
<dbReference type="InterPro" id="IPR012340">
    <property type="entry name" value="NA-bd_OB-fold"/>
</dbReference>
<dbReference type="SMART" id="SM00316">
    <property type="entry name" value="S1"/>
    <property type="match status" value="1"/>
</dbReference>
<dbReference type="Pfam" id="PF00575">
    <property type="entry name" value="S1"/>
    <property type="match status" value="1"/>
</dbReference>
<dbReference type="PROSITE" id="PS50084">
    <property type="entry name" value="KH_TYPE_1"/>
    <property type="match status" value="1"/>
</dbReference>
<dbReference type="Gene3D" id="3.30.230.70">
    <property type="entry name" value="GHMP Kinase, N-terminal domain"/>
    <property type="match status" value="1"/>
</dbReference>
<feature type="domain" description="S1 motif" evidence="6">
    <location>
        <begin position="183"/>
        <end position="251"/>
    </location>
</feature>
<dbReference type="FunFam" id="2.40.50.140:FF:000023">
    <property type="entry name" value="Polyribonucleotide nucleotidyltransferase"/>
    <property type="match status" value="1"/>
</dbReference>
<dbReference type="STRING" id="1802597.A2Z24_00965"/>
<dbReference type="InterPro" id="IPR036345">
    <property type="entry name" value="ExoRNase_PH_dom2_sf"/>
</dbReference>
<keyword evidence="1" id="KW-0808">Transferase</keyword>
<evidence type="ECO:0000259" key="6">
    <source>
        <dbReference type="PROSITE" id="PS50126"/>
    </source>
</evidence>
<organism evidence="7 8">
    <name type="scientific">Candidatus Woykebacteria bacterium RBG_16_44_10</name>
    <dbReference type="NCBI Taxonomy" id="1802597"/>
    <lineage>
        <taxon>Bacteria</taxon>
        <taxon>Candidatus Woykeibacteriota</taxon>
    </lineage>
</organism>
<evidence type="ECO:0000313" key="8">
    <source>
        <dbReference type="Proteomes" id="UP000177588"/>
    </source>
</evidence>
<evidence type="ECO:0000256" key="3">
    <source>
        <dbReference type="ARBA" id="ARBA00022842"/>
    </source>
</evidence>
<dbReference type="CDD" id="cd02393">
    <property type="entry name" value="KH-I_PNPase"/>
    <property type="match status" value="1"/>
</dbReference>
<dbReference type="EMBL" id="MHCT01000024">
    <property type="protein sequence ID" value="OGY25660.1"/>
    <property type="molecule type" value="Genomic_DNA"/>
</dbReference>
<keyword evidence="4 5" id="KW-0694">RNA-binding</keyword>
<evidence type="ECO:0000256" key="2">
    <source>
        <dbReference type="ARBA" id="ARBA00022695"/>
    </source>
</evidence>
<dbReference type="SUPFAM" id="SSF55666">
    <property type="entry name" value="Ribonuclease PH domain 2-like"/>
    <property type="match status" value="1"/>
</dbReference>
<dbReference type="Gene3D" id="3.30.1370.10">
    <property type="entry name" value="K Homology domain, type 1"/>
    <property type="match status" value="1"/>
</dbReference>
<accession>A0A1G1WDV3</accession>
<dbReference type="AlphaFoldDB" id="A0A1G1WDV3"/>
<protein>
    <recommendedName>
        <fullName evidence="6">S1 motif domain-containing protein</fullName>
    </recommendedName>
</protein>
<dbReference type="InterPro" id="IPR004088">
    <property type="entry name" value="KH_dom_type_1"/>
</dbReference>
<dbReference type="SUPFAM" id="SSF50249">
    <property type="entry name" value="Nucleic acid-binding proteins"/>
    <property type="match status" value="1"/>
</dbReference>
<dbReference type="Gene3D" id="2.40.50.140">
    <property type="entry name" value="Nucleic acid-binding proteins"/>
    <property type="match status" value="1"/>
</dbReference>
<dbReference type="GO" id="GO:0006402">
    <property type="term" value="P:mRNA catabolic process"/>
    <property type="evidence" value="ECO:0007669"/>
    <property type="project" value="InterPro"/>
</dbReference>
<dbReference type="SMART" id="SM00322">
    <property type="entry name" value="KH"/>
    <property type="match status" value="1"/>
</dbReference>